<evidence type="ECO:0000313" key="3">
    <source>
        <dbReference type="Proteomes" id="UP000774283"/>
    </source>
</evidence>
<gene>
    <name evidence="2" type="ORF">HF995_04395</name>
</gene>
<dbReference type="Proteomes" id="UP000774283">
    <property type="component" value="Unassembled WGS sequence"/>
</dbReference>
<dbReference type="EMBL" id="JAAXOW010000001">
    <property type="protein sequence ID" value="NKX92520.1"/>
    <property type="molecule type" value="Genomic_DNA"/>
</dbReference>
<name>A0A9X5F9Y5_9MICO</name>
<dbReference type="RefSeq" id="WP_168446546.1">
    <property type="nucleotide sequence ID" value="NZ_JAAXOW010000001.1"/>
</dbReference>
<feature type="signal peptide" evidence="1">
    <location>
        <begin position="1"/>
        <end position="26"/>
    </location>
</feature>
<organism evidence="2 3">
    <name type="scientific">Sanguibacter hominis ATCC BAA-789</name>
    <dbReference type="NCBI Taxonomy" id="1312740"/>
    <lineage>
        <taxon>Bacteria</taxon>
        <taxon>Bacillati</taxon>
        <taxon>Actinomycetota</taxon>
        <taxon>Actinomycetes</taxon>
        <taxon>Micrococcales</taxon>
        <taxon>Sanguibacteraceae</taxon>
        <taxon>Sanguibacter</taxon>
    </lineage>
</organism>
<dbReference type="AlphaFoldDB" id="A0A9X5F9Y5"/>
<reference evidence="2 3" key="1">
    <citation type="submission" date="2020-04" db="EMBL/GenBank/DDBJ databases">
        <title>MicrobeNet Type strains.</title>
        <authorList>
            <person name="Nicholson A.C."/>
        </authorList>
    </citation>
    <scope>NUCLEOTIDE SEQUENCE [LARGE SCALE GENOMIC DNA]</scope>
    <source>
        <strain evidence="2 3">ATCC BAA-789</strain>
    </source>
</reference>
<sequence>MTVGTSARRRAAAAAAVLAILLGACAGDPAEGRGPQPDGAVEHDLFTHCGASAVDVGGDLYLRVGGKLGDGSSPPGWGDPFQKGWVVVEGSVATFTDGVGHRETFTPAPAGFEPERCL</sequence>
<evidence type="ECO:0008006" key="4">
    <source>
        <dbReference type="Google" id="ProtNLM"/>
    </source>
</evidence>
<keyword evidence="3" id="KW-1185">Reference proteome</keyword>
<evidence type="ECO:0000256" key="1">
    <source>
        <dbReference type="SAM" id="SignalP"/>
    </source>
</evidence>
<feature type="chain" id="PRO_5040968009" description="Lipoprotein" evidence="1">
    <location>
        <begin position="27"/>
        <end position="118"/>
    </location>
</feature>
<accession>A0A9X5F9Y5</accession>
<keyword evidence="1" id="KW-0732">Signal</keyword>
<protein>
    <recommendedName>
        <fullName evidence="4">Lipoprotein</fullName>
    </recommendedName>
</protein>
<evidence type="ECO:0000313" key="2">
    <source>
        <dbReference type="EMBL" id="NKX92520.1"/>
    </source>
</evidence>
<proteinExistence type="predicted"/>
<comment type="caution">
    <text evidence="2">The sequence shown here is derived from an EMBL/GenBank/DDBJ whole genome shotgun (WGS) entry which is preliminary data.</text>
</comment>